<evidence type="ECO:0000259" key="7">
    <source>
        <dbReference type="Pfam" id="PF12698"/>
    </source>
</evidence>
<feature type="transmembrane region" description="Helical" evidence="6">
    <location>
        <begin position="182"/>
        <end position="207"/>
    </location>
</feature>
<reference evidence="8 11" key="2">
    <citation type="submission" date="2024-12" db="EMBL/GenBank/DDBJ databases">
        <title>C001-4G Acinetobacter sp. assembled genome.</title>
        <authorList>
            <person name="D'Arcy K."/>
            <person name="Kingdon A.D.H."/>
            <person name="Breen A."/>
            <person name="Mckeown C."/>
            <person name="Allman E."/>
            <person name="Sharma P."/>
            <person name="Mcleman A."/>
            <person name="Roberts A.P."/>
        </authorList>
    </citation>
    <scope>NUCLEOTIDE SEQUENCE [LARGE SCALE GENOMIC DNA]</scope>
    <source>
        <strain evidence="8 11">C1-4G</strain>
    </source>
</reference>
<evidence type="ECO:0000256" key="5">
    <source>
        <dbReference type="ARBA" id="ARBA00023136"/>
    </source>
</evidence>
<evidence type="ECO:0000313" key="11">
    <source>
        <dbReference type="Proteomes" id="UP001632339"/>
    </source>
</evidence>
<comment type="subcellular location">
    <subcellularLocation>
        <location evidence="1">Cell membrane</location>
        <topology evidence="1">Multi-pass membrane protein</topology>
    </subcellularLocation>
</comment>
<keyword evidence="3 6" id="KW-0812">Transmembrane</keyword>
<name>A0A1C4GVD7_9GAMM</name>
<evidence type="ECO:0000313" key="8">
    <source>
        <dbReference type="EMBL" id="MFN0297269.1"/>
    </source>
</evidence>
<dbReference type="GO" id="GO:0005886">
    <property type="term" value="C:plasma membrane"/>
    <property type="evidence" value="ECO:0007669"/>
    <property type="project" value="UniProtKB-SubCell"/>
</dbReference>
<feature type="transmembrane region" description="Helical" evidence="6">
    <location>
        <begin position="219"/>
        <end position="245"/>
    </location>
</feature>
<organism evidence="9 10">
    <name type="scientific">Acinetobacter albensis</name>
    <dbReference type="NCBI Taxonomy" id="1673609"/>
    <lineage>
        <taxon>Bacteria</taxon>
        <taxon>Pseudomonadati</taxon>
        <taxon>Pseudomonadota</taxon>
        <taxon>Gammaproteobacteria</taxon>
        <taxon>Moraxellales</taxon>
        <taxon>Moraxellaceae</taxon>
        <taxon>Acinetobacter</taxon>
    </lineage>
</organism>
<dbReference type="GO" id="GO:0140359">
    <property type="term" value="F:ABC-type transporter activity"/>
    <property type="evidence" value="ECO:0007669"/>
    <property type="project" value="InterPro"/>
</dbReference>
<dbReference type="EMBL" id="FMBK01000007">
    <property type="protein sequence ID" value="SCC72116.1"/>
    <property type="molecule type" value="Genomic_DNA"/>
</dbReference>
<feature type="domain" description="ABC-2 type transporter transmembrane" evidence="7">
    <location>
        <begin position="23"/>
        <end position="359"/>
    </location>
</feature>
<accession>A0A1C4GVD7</accession>
<proteinExistence type="predicted"/>
<dbReference type="Pfam" id="PF12698">
    <property type="entry name" value="ABC2_membrane_3"/>
    <property type="match status" value="1"/>
</dbReference>
<feature type="transmembrane region" description="Helical" evidence="6">
    <location>
        <begin position="20"/>
        <end position="39"/>
    </location>
</feature>
<dbReference type="InterPro" id="IPR051449">
    <property type="entry name" value="ABC-2_transporter_component"/>
</dbReference>
<evidence type="ECO:0000256" key="6">
    <source>
        <dbReference type="SAM" id="Phobius"/>
    </source>
</evidence>
<reference evidence="9 10" key="1">
    <citation type="submission" date="2016-08" db="EMBL/GenBank/DDBJ databases">
        <authorList>
            <person name="Seilhamer J.J."/>
        </authorList>
    </citation>
    <scope>NUCLEOTIDE SEQUENCE [LARGE SCALE GENOMIC DNA]</scope>
    <source>
        <strain evidence="9 10">ANC 4874</strain>
    </source>
</reference>
<feature type="transmembrane region" description="Helical" evidence="6">
    <location>
        <begin position="341"/>
        <end position="361"/>
    </location>
</feature>
<dbReference type="Proteomes" id="UP001632339">
    <property type="component" value="Unassembled WGS sequence"/>
</dbReference>
<evidence type="ECO:0000256" key="3">
    <source>
        <dbReference type="ARBA" id="ARBA00022692"/>
    </source>
</evidence>
<evidence type="ECO:0000256" key="2">
    <source>
        <dbReference type="ARBA" id="ARBA00022475"/>
    </source>
</evidence>
<dbReference type="Gene3D" id="3.40.1710.10">
    <property type="entry name" value="abc type-2 transporter like domain"/>
    <property type="match status" value="1"/>
</dbReference>
<dbReference type="PANTHER" id="PTHR30294">
    <property type="entry name" value="MEMBRANE COMPONENT OF ABC TRANSPORTER YHHJ-RELATED"/>
    <property type="match status" value="1"/>
</dbReference>
<keyword evidence="2" id="KW-1003">Cell membrane</keyword>
<evidence type="ECO:0000256" key="1">
    <source>
        <dbReference type="ARBA" id="ARBA00004651"/>
    </source>
</evidence>
<evidence type="ECO:0000256" key="4">
    <source>
        <dbReference type="ARBA" id="ARBA00022989"/>
    </source>
</evidence>
<dbReference type="RefSeq" id="WP_053578352.1">
    <property type="nucleotide sequence ID" value="NZ_FMBK01000007.1"/>
</dbReference>
<dbReference type="PANTHER" id="PTHR30294:SF46">
    <property type="entry name" value="ABC TRANSPORTER PERMEASE"/>
    <property type="match status" value="1"/>
</dbReference>
<dbReference type="OrthoDB" id="9811522at2"/>
<keyword evidence="5 6" id="KW-0472">Membrane</keyword>
<keyword evidence="4 6" id="KW-1133">Transmembrane helix</keyword>
<dbReference type="InterPro" id="IPR013525">
    <property type="entry name" value="ABC2_TM"/>
</dbReference>
<keyword evidence="11" id="KW-1185">Reference proteome</keyword>
<protein>
    <submittedName>
        <fullName evidence="8">ABC transporter permease</fullName>
    </submittedName>
    <submittedName>
        <fullName evidence="9">ABC-2 type transport system permease protein</fullName>
    </submittedName>
</protein>
<feature type="transmembrane region" description="Helical" evidence="6">
    <location>
        <begin position="287"/>
        <end position="305"/>
    </location>
</feature>
<dbReference type="Proteomes" id="UP000243661">
    <property type="component" value="Unassembled WGS sequence"/>
</dbReference>
<dbReference type="AlphaFoldDB" id="A0A1C4GVD7"/>
<dbReference type="EMBL" id="JBJXCW010000006">
    <property type="protein sequence ID" value="MFN0297269.1"/>
    <property type="molecule type" value="Genomic_DNA"/>
</dbReference>
<feature type="transmembrane region" description="Helical" evidence="6">
    <location>
        <begin position="251"/>
        <end position="275"/>
    </location>
</feature>
<gene>
    <name evidence="8" type="ORF">ACKVE0_06980</name>
    <name evidence="9" type="ORF">GA0116959_107154</name>
</gene>
<sequence length="369" mass="41310">MKNNFKKFLHFYLKTFKDILGNSSIFTTLVLSIFLYSFFYPTAYKAEHAESLPIVIVDEEQSLISSRIITQVSNSPNVKIKAVTGNFAEAEMMIKNQQADGILLLPNNLTNSIRRGEIGGVGLYLSAANFLKTKQIGLGLASSIEHAVAQQAEKFGQISHFNLALSIHQIPLFNTLSGYGSYVFPAIAPLIVHQTILLGLGMLLAGYRIQHWRPNKMEFFAIFSSILTIGCLGCFYLFGFTFWLYDYPHGGNFWGMLLGVPIFISSVIGLSMLFASFLDLPERAGHVFVFTSIPLFLLSGTAWPHAAMPEWIQWLGNLLPSTQGIQMFIQLNQMGVPLQIVIPKMIYLSTMAAILLIWSYFRLTQNPKN</sequence>
<evidence type="ECO:0000313" key="9">
    <source>
        <dbReference type="EMBL" id="SCC72116.1"/>
    </source>
</evidence>
<evidence type="ECO:0000313" key="10">
    <source>
        <dbReference type="Proteomes" id="UP000243661"/>
    </source>
</evidence>